<reference evidence="3" key="1">
    <citation type="submission" date="2018-05" db="EMBL/GenBank/DDBJ databases">
        <title>Zavarzinia sp. HR-AS.</title>
        <authorList>
            <person name="Lee Y."/>
            <person name="Jeon C.O."/>
        </authorList>
    </citation>
    <scope>NUCLEOTIDE SEQUENCE [LARGE SCALE GENOMIC DNA]</scope>
    <source>
        <strain evidence="3">DSM 1231</strain>
    </source>
</reference>
<evidence type="ECO:0000313" key="2">
    <source>
        <dbReference type="EMBL" id="PWR19166.1"/>
    </source>
</evidence>
<organism evidence="2 3">
    <name type="scientific">Zavarzinia compransoris</name>
    <dbReference type="NCBI Taxonomy" id="1264899"/>
    <lineage>
        <taxon>Bacteria</taxon>
        <taxon>Pseudomonadati</taxon>
        <taxon>Pseudomonadota</taxon>
        <taxon>Alphaproteobacteria</taxon>
        <taxon>Rhodospirillales</taxon>
        <taxon>Zavarziniaceae</taxon>
        <taxon>Zavarzinia</taxon>
    </lineage>
</organism>
<dbReference type="Proteomes" id="UP000246077">
    <property type="component" value="Unassembled WGS sequence"/>
</dbReference>
<gene>
    <name evidence="2" type="ORF">DKG75_19635</name>
</gene>
<dbReference type="Pfam" id="PF19541">
    <property type="entry name" value="DUF6065"/>
    <property type="match status" value="1"/>
</dbReference>
<protein>
    <submittedName>
        <fullName evidence="2">Uncharacterized protein</fullName>
    </submittedName>
</protein>
<dbReference type="AlphaFoldDB" id="A0A317DZ60"/>
<dbReference type="OrthoDB" id="8910986at2"/>
<evidence type="ECO:0000313" key="3">
    <source>
        <dbReference type="Proteomes" id="UP000246077"/>
    </source>
</evidence>
<keyword evidence="3" id="KW-1185">Reference proteome</keyword>
<evidence type="ECO:0000256" key="1">
    <source>
        <dbReference type="SAM" id="MobiDB-lite"/>
    </source>
</evidence>
<dbReference type="RefSeq" id="WP_109922850.1">
    <property type="nucleotide sequence ID" value="NZ_QGLF01000005.1"/>
</dbReference>
<comment type="caution">
    <text evidence="2">The sequence shown here is derived from an EMBL/GenBank/DDBJ whole genome shotgun (WGS) entry which is preliminary data.</text>
</comment>
<feature type="region of interest" description="Disordered" evidence="1">
    <location>
        <begin position="219"/>
        <end position="248"/>
    </location>
</feature>
<name>A0A317DZ60_9PROT</name>
<proteinExistence type="predicted"/>
<dbReference type="EMBL" id="QGLF01000005">
    <property type="protein sequence ID" value="PWR19166.1"/>
    <property type="molecule type" value="Genomic_DNA"/>
</dbReference>
<sequence length="248" mass="27061">MRLTCYTFGDYVPPMRVAPATRDWMDQTPQGFAYRCLPLNIANAHGWELLCPARVTAIWDGGVAPKSVTVAGPGAGQAAIGHFGSGVLTFHVQALFVTDPGWNLYVTGSPNSAKHGIAPLTGIIETDWSPATFTMNWRFTAPDTPVTFEQGEPFAFLFPVPRGQVEAVEPEVRRLSDEPDLDAAYKEWSEGRSRFLADLPVKGSAANKRGWQKNYFQGRTADGAAPVPDHQTKLKLKPFPAAPPKPKP</sequence>
<dbReference type="InterPro" id="IPR045709">
    <property type="entry name" value="DUF6065"/>
</dbReference>
<accession>A0A317DZ60</accession>